<dbReference type="Pfam" id="PF13637">
    <property type="entry name" value="Ank_4"/>
    <property type="match status" value="1"/>
</dbReference>
<dbReference type="InterPro" id="IPR054471">
    <property type="entry name" value="GPIID_WHD"/>
</dbReference>
<dbReference type="Gene3D" id="3.40.50.300">
    <property type="entry name" value="P-loop containing nucleotide triphosphate hydrolases"/>
    <property type="match status" value="1"/>
</dbReference>
<dbReference type="InterPro" id="IPR002110">
    <property type="entry name" value="Ankyrin_rpt"/>
</dbReference>
<dbReference type="PROSITE" id="PS50088">
    <property type="entry name" value="ANK_REPEAT"/>
    <property type="match status" value="1"/>
</dbReference>
<feature type="repeat" description="ANK" evidence="2">
    <location>
        <begin position="632"/>
        <end position="664"/>
    </location>
</feature>
<evidence type="ECO:0000259" key="4">
    <source>
        <dbReference type="Pfam" id="PF24883"/>
    </source>
</evidence>
<dbReference type="PROSITE" id="PS50297">
    <property type="entry name" value="ANK_REP_REGION"/>
    <property type="match status" value="1"/>
</dbReference>
<dbReference type="Pfam" id="PF24883">
    <property type="entry name" value="NPHP3_N"/>
    <property type="match status" value="1"/>
</dbReference>
<dbReference type="Proteomes" id="UP000307440">
    <property type="component" value="Unassembled WGS sequence"/>
</dbReference>
<evidence type="ECO:0000313" key="6">
    <source>
        <dbReference type="Proteomes" id="UP000307440"/>
    </source>
</evidence>
<gene>
    <name evidence="5" type="ORF">FA15DRAFT_714696</name>
</gene>
<dbReference type="SUPFAM" id="SSF48403">
    <property type="entry name" value="Ankyrin repeat"/>
    <property type="match status" value="1"/>
</dbReference>
<dbReference type="Pfam" id="PF22939">
    <property type="entry name" value="WHD_GPIID"/>
    <property type="match status" value="1"/>
</dbReference>
<feature type="domain" description="GPI inositol-deacylase winged helix" evidence="3">
    <location>
        <begin position="304"/>
        <end position="378"/>
    </location>
</feature>
<keyword evidence="2" id="KW-0040">ANK repeat</keyword>
<dbReference type="InterPro" id="IPR036770">
    <property type="entry name" value="Ankyrin_rpt-contain_sf"/>
</dbReference>
<dbReference type="Pfam" id="PF12796">
    <property type="entry name" value="Ank_2"/>
    <property type="match status" value="1"/>
</dbReference>
<keyword evidence="6" id="KW-1185">Reference proteome</keyword>
<reference evidence="5 6" key="1">
    <citation type="journal article" date="2019" name="Nat. Ecol. Evol.">
        <title>Megaphylogeny resolves global patterns of mushroom evolution.</title>
        <authorList>
            <person name="Varga T."/>
            <person name="Krizsan K."/>
            <person name="Foldi C."/>
            <person name="Dima B."/>
            <person name="Sanchez-Garcia M."/>
            <person name="Sanchez-Ramirez S."/>
            <person name="Szollosi G.J."/>
            <person name="Szarkandi J.G."/>
            <person name="Papp V."/>
            <person name="Albert L."/>
            <person name="Andreopoulos W."/>
            <person name="Angelini C."/>
            <person name="Antonin V."/>
            <person name="Barry K.W."/>
            <person name="Bougher N.L."/>
            <person name="Buchanan P."/>
            <person name="Buyck B."/>
            <person name="Bense V."/>
            <person name="Catcheside P."/>
            <person name="Chovatia M."/>
            <person name="Cooper J."/>
            <person name="Damon W."/>
            <person name="Desjardin D."/>
            <person name="Finy P."/>
            <person name="Geml J."/>
            <person name="Haridas S."/>
            <person name="Hughes K."/>
            <person name="Justo A."/>
            <person name="Karasinski D."/>
            <person name="Kautmanova I."/>
            <person name="Kiss B."/>
            <person name="Kocsube S."/>
            <person name="Kotiranta H."/>
            <person name="LaButti K.M."/>
            <person name="Lechner B.E."/>
            <person name="Liimatainen K."/>
            <person name="Lipzen A."/>
            <person name="Lukacs Z."/>
            <person name="Mihaltcheva S."/>
            <person name="Morgado L.N."/>
            <person name="Niskanen T."/>
            <person name="Noordeloos M.E."/>
            <person name="Ohm R.A."/>
            <person name="Ortiz-Santana B."/>
            <person name="Ovrebo C."/>
            <person name="Racz N."/>
            <person name="Riley R."/>
            <person name="Savchenko A."/>
            <person name="Shiryaev A."/>
            <person name="Soop K."/>
            <person name="Spirin V."/>
            <person name="Szebenyi C."/>
            <person name="Tomsovsky M."/>
            <person name="Tulloss R.E."/>
            <person name="Uehling J."/>
            <person name="Grigoriev I.V."/>
            <person name="Vagvolgyi C."/>
            <person name="Papp T."/>
            <person name="Martin F.M."/>
            <person name="Miettinen O."/>
            <person name="Hibbett D.S."/>
            <person name="Nagy L.G."/>
        </authorList>
    </citation>
    <scope>NUCLEOTIDE SEQUENCE [LARGE SCALE GENOMIC DNA]</scope>
    <source>
        <strain evidence="5 6">CBS 121175</strain>
    </source>
</reference>
<dbReference type="SUPFAM" id="SSF52540">
    <property type="entry name" value="P-loop containing nucleoside triphosphate hydrolases"/>
    <property type="match status" value="1"/>
</dbReference>
<dbReference type="InterPro" id="IPR056884">
    <property type="entry name" value="NPHP3-like_N"/>
</dbReference>
<keyword evidence="1" id="KW-0677">Repeat</keyword>
<proteinExistence type="predicted"/>
<accession>A0A5C3KNQ5</accession>
<evidence type="ECO:0000259" key="3">
    <source>
        <dbReference type="Pfam" id="PF22939"/>
    </source>
</evidence>
<feature type="domain" description="Nephrocystin 3-like N-terminal" evidence="4">
    <location>
        <begin position="32"/>
        <end position="193"/>
    </location>
</feature>
<evidence type="ECO:0000256" key="1">
    <source>
        <dbReference type="ARBA" id="ARBA00022737"/>
    </source>
</evidence>
<evidence type="ECO:0000313" key="5">
    <source>
        <dbReference type="EMBL" id="TFK22139.1"/>
    </source>
</evidence>
<evidence type="ECO:0000256" key="2">
    <source>
        <dbReference type="PROSITE-ProRule" id="PRU00023"/>
    </source>
</evidence>
<protein>
    <submittedName>
        <fullName evidence="5">Uncharacterized protein</fullName>
    </submittedName>
</protein>
<dbReference type="Gene3D" id="1.25.40.20">
    <property type="entry name" value="Ankyrin repeat-containing domain"/>
    <property type="match status" value="2"/>
</dbReference>
<dbReference type="OrthoDB" id="448455at2759"/>
<organism evidence="5 6">
    <name type="scientific">Coprinopsis marcescibilis</name>
    <name type="common">Agaric fungus</name>
    <name type="synonym">Psathyrella marcescibilis</name>
    <dbReference type="NCBI Taxonomy" id="230819"/>
    <lineage>
        <taxon>Eukaryota</taxon>
        <taxon>Fungi</taxon>
        <taxon>Dikarya</taxon>
        <taxon>Basidiomycota</taxon>
        <taxon>Agaricomycotina</taxon>
        <taxon>Agaricomycetes</taxon>
        <taxon>Agaricomycetidae</taxon>
        <taxon>Agaricales</taxon>
        <taxon>Agaricineae</taxon>
        <taxon>Psathyrellaceae</taxon>
        <taxon>Coprinopsis</taxon>
    </lineage>
</organism>
<dbReference type="PANTHER" id="PTHR10039">
    <property type="entry name" value="AMELOGENIN"/>
    <property type="match status" value="1"/>
</dbReference>
<dbReference type="PANTHER" id="PTHR10039:SF15">
    <property type="entry name" value="NACHT DOMAIN-CONTAINING PROTEIN"/>
    <property type="match status" value="1"/>
</dbReference>
<name>A0A5C3KNQ5_COPMA</name>
<dbReference type="EMBL" id="ML210249">
    <property type="protein sequence ID" value="TFK22139.1"/>
    <property type="molecule type" value="Genomic_DNA"/>
</dbReference>
<dbReference type="InterPro" id="IPR027417">
    <property type="entry name" value="P-loop_NTPase"/>
</dbReference>
<sequence length="664" mass="74091">MLLTDITKISEWLTIINYRINQMDNFKKRTRGTVKWILADSQFSAWFSGFSGILWGIGMPGAGKTVLASAVIDYLLKLEESDEDICVAFAYCRYSDKQVTAEDVLGSLIRQQLERHPAIIMHIVKPMYDRHVREKTRPSQEDLLSILQNISSSGLFKKSFYAVDGLDEASSDLQFEILDSLAALPVNFFITSRRLESLKELVPDAKFFEIVARNEDICALIEEKVQRMPALRKLLKDDGLKKQVVSRILKKSSGMFLLASLQLDLVGRCLNVSDLRNALECLPEGINDMYSTTMERVESQGHSDIVHRVLTWLVYANRSLLIEELRHAVAVYPQTYAFDRERLIDQESLLSLCCGLVTVEQNSGVVRLIHYTAKDFLMPYLLRYDQDPQASLASTCVALLLQCGFHTIGFCARENKTNPTENDVDANEDDDDVNYQGYEDDVAIAFAENPFLKYSHKNWAPHALASDPLPFLVIDFVQQCQGYPFDFYGDGDLDALASIHVIAAHNFPALLTQPDTSLVNVDVNLKSLRDRRTALVMSASRGHLEVVHALLRFQGIDINASDLIDMTPLMHASANGHTAVVKALLNVNDCAVNASNVLGQTALVEAVLADHTEIVRALLEVDGIDVDFADEEGCTALMHACEHGRVAITRALLDANADLNLTDS</sequence>
<dbReference type="STRING" id="230819.A0A5C3KNQ5"/>
<dbReference type="SMART" id="SM00248">
    <property type="entry name" value="ANK"/>
    <property type="match status" value="4"/>
</dbReference>
<dbReference type="AlphaFoldDB" id="A0A5C3KNQ5"/>